<evidence type="ECO:0000256" key="1">
    <source>
        <dbReference type="SAM" id="Phobius"/>
    </source>
</evidence>
<dbReference type="EMBL" id="JBBAXC010000001">
    <property type="protein sequence ID" value="MEI5905462.1"/>
    <property type="molecule type" value="Genomic_DNA"/>
</dbReference>
<protein>
    <submittedName>
        <fullName evidence="2">DUF2953 domain-containing protein</fullName>
    </submittedName>
</protein>
<name>A0ABU8H824_9BACI</name>
<evidence type="ECO:0000313" key="3">
    <source>
        <dbReference type="Proteomes" id="UP001312865"/>
    </source>
</evidence>
<feature type="transmembrane region" description="Helical" evidence="1">
    <location>
        <begin position="6"/>
        <end position="29"/>
    </location>
</feature>
<keyword evidence="1" id="KW-0472">Membrane</keyword>
<dbReference type="RefSeq" id="WP_336584885.1">
    <property type="nucleotide sequence ID" value="NZ_JBBAXC010000001.1"/>
</dbReference>
<gene>
    <name evidence="2" type="ORF">WAK64_00085</name>
</gene>
<dbReference type="InterPro" id="IPR021338">
    <property type="entry name" value="DUF2953"/>
</dbReference>
<accession>A0ABU8H824</accession>
<proteinExistence type="predicted"/>
<keyword evidence="3" id="KW-1185">Reference proteome</keyword>
<sequence length="232" mass="26203">MVWIVGIVTFIFLVIFAIIMTKLTIYISFYHGNDNDHFSLTFQAWGGLIRYKINVPLIKIDEDSASIVLKEEVENESGNGDQTKNEETNKITLKDFLASFHDMKAILEHVIGFNKIVKSFLAKVRVKNIEWQTVIGTGDASSTGVVVGGIWSMKSIIVSIISKAMKLQSMPIMTVHPSFQRMIIQTKFSCMIQFRIGQAIFGGMKIIRYWRGGKVRFKSKSLSMLSGEKHSV</sequence>
<reference evidence="2 3" key="1">
    <citation type="journal article" date="2018" name="J. Microbiol.">
        <title>Bacillus spongiae sp. nov., isolated from sponge of Jeju Island.</title>
        <authorList>
            <person name="Lee G.E."/>
            <person name="Im W.T."/>
            <person name="Park J.S."/>
        </authorList>
    </citation>
    <scope>NUCLEOTIDE SEQUENCE [LARGE SCALE GENOMIC DNA]</scope>
    <source>
        <strain evidence="2 3">135PIL107-10</strain>
    </source>
</reference>
<comment type="caution">
    <text evidence="2">The sequence shown here is derived from an EMBL/GenBank/DDBJ whole genome shotgun (WGS) entry which is preliminary data.</text>
</comment>
<dbReference type="Pfam" id="PF11167">
    <property type="entry name" value="DUF2953"/>
    <property type="match status" value="1"/>
</dbReference>
<organism evidence="2 3">
    <name type="scientific">Bacillus spongiae</name>
    <dbReference type="NCBI Taxonomy" id="2683610"/>
    <lineage>
        <taxon>Bacteria</taxon>
        <taxon>Bacillati</taxon>
        <taxon>Bacillota</taxon>
        <taxon>Bacilli</taxon>
        <taxon>Bacillales</taxon>
        <taxon>Bacillaceae</taxon>
        <taxon>Bacillus</taxon>
    </lineage>
</organism>
<keyword evidence="1" id="KW-0812">Transmembrane</keyword>
<evidence type="ECO:0000313" key="2">
    <source>
        <dbReference type="EMBL" id="MEI5905462.1"/>
    </source>
</evidence>
<dbReference type="Proteomes" id="UP001312865">
    <property type="component" value="Unassembled WGS sequence"/>
</dbReference>
<keyword evidence="1" id="KW-1133">Transmembrane helix</keyword>